<accession>A0A2N3IYD5</accession>
<dbReference type="InterPro" id="IPR009664">
    <property type="entry name" value="Ppnp"/>
</dbReference>
<name>A0A2N3IYD5_AERSO</name>
<gene>
    <name evidence="3" type="primary">ppnP</name>
    <name evidence="4" type="ORF">CJP16_11090</name>
</gene>
<comment type="function">
    <text evidence="3">Catalyzes the phosphorolysis of diverse nucleosides, yielding D-ribose 1-phosphate and the respective free bases. Can use uridine, adenosine, guanosine, cytidine, thymidine, inosine and xanthosine as substrates. Also catalyzes the reverse reactions.</text>
</comment>
<comment type="catalytic activity">
    <reaction evidence="3">
        <text>thymidine + phosphate = 2-deoxy-alpha-D-ribose 1-phosphate + thymine</text>
        <dbReference type="Rhea" id="RHEA:16037"/>
        <dbReference type="ChEBI" id="CHEBI:17748"/>
        <dbReference type="ChEBI" id="CHEBI:17821"/>
        <dbReference type="ChEBI" id="CHEBI:43474"/>
        <dbReference type="ChEBI" id="CHEBI:57259"/>
        <dbReference type="EC" id="2.4.2.2"/>
    </reaction>
</comment>
<evidence type="ECO:0000256" key="2">
    <source>
        <dbReference type="ARBA" id="ARBA00022679"/>
    </source>
</evidence>
<dbReference type="EMBL" id="NQMM01000031">
    <property type="protein sequence ID" value="PKQ77813.1"/>
    <property type="molecule type" value="Genomic_DNA"/>
</dbReference>
<dbReference type="HAMAP" id="MF_01537">
    <property type="entry name" value="Nucleos_phosphorylase_PpnP"/>
    <property type="match status" value="1"/>
</dbReference>
<comment type="catalytic activity">
    <reaction evidence="3">
        <text>inosine + phosphate = alpha-D-ribose 1-phosphate + hypoxanthine</text>
        <dbReference type="Rhea" id="RHEA:27646"/>
        <dbReference type="ChEBI" id="CHEBI:17368"/>
        <dbReference type="ChEBI" id="CHEBI:17596"/>
        <dbReference type="ChEBI" id="CHEBI:43474"/>
        <dbReference type="ChEBI" id="CHEBI:57720"/>
        <dbReference type="EC" id="2.4.2.1"/>
    </reaction>
</comment>
<keyword evidence="1 3" id="KW-0328">Glycosyltransferase</keyword>
<dbReference type="CDD" id="cd20296">
    <property type="entry name" value="cupin_PpnP-like"/>
    <property type="match status" value="1"/>
</dbReference>
<evidence type="ECO:0000256" key="3">
    <source>
        <dbReference type="HAMAP-Rule" id="MF_01537"/>
    </source>
</evidence>
<keyword evidence="2 3" id="KW-0808">Transferase</keyword>
<dbReference type="GO" id="GO:0004850">
    <property type="term" value="F:uridine phosphorylase activity"/>
    <property type="evidence" value="ECO:0007669"/>
    <property type="project" value="RHEA"/>
</dbReference>
<dbReference type="GO" id="GO:0047975">
    <property type="term" value="F:guanosine phosphorylase activity"/>
    <property type="evidence" value="ECO:0007669"/>
    <property type="project" value="RHEA"/>
</dbReference>
<dbReference type="GO" id="GO:0009032">
    <property type="term" value="F:thymidine phosphorylase activity"/>
    <property type="evidence" value="ECO:0007669"/>
    <property type="project" value="RHEA"/>
</dbReference>
<dbReference type="PANTHER" id="PTHR36540:SF1">
    <property type="entry name" value="PYRIMIDINE_PURINE NUCLEOSIDE PHOSPHORYLASE"/>
    <property type="match status" value="1"/>
</dbReference>
<comment type="similarity">
    <text evidence="3">Belongs to the nucleoside phosphorylase PpnP family.</text>
</comment>
<evidence type="ECO:0000256" key="1">
    <source>
        <dbReference type="ARBA" id="ARBA00022676"/>
    </source>
</evidence>
<dbReference type="InterPro" id="IPR011051">
    <property type="entry name" value="RmlC_Cupin_sf"/>
</dbReference>
<dbReference type="FunFam" id="2.60.120.10:FF:000016">
    <property type="entry name" value="Pyrimidine/purine nucleoside phosphorylase"/>
    <property type="match status" value="1"/>
</dbReference>
<organism evidence="4 5">
    <name type="scientific">Aeromonas sobria</name>
    <dbReference type="NCBI Taxonomy" id="646"/>
    <lineage>
        <taxon>Bacteria</taxon>
        <taxon>Pseudomonadati</taxon>
        <taxon>Pseudomonadota</taxon>
        <taxon>Gammaproteobacteria</taxon>
        <taxon>Aeromonadales</taxon>
        <taxon>Aeromonadaceae</taxon>
        <taxon>Aeromonas</taxon>
    </lineage>
</organism>
<comment type="catalytic activity">
    <reaction evidence="3">
        <text>a purine D-ribonucleoside + phosphate = a purine nucleobase + alpha-D-ribose 1-phosphate</text>
        <dbReference type="Rhea" id="RHEA:19805"/>
        <dbReference type="ChEBI" id="CHEBI:26386"/>
        <dbReference type="ChEBI" id="CHEBI:43474"/>
        <dbReference type="ChEBI" id="CHEBI:57720"/>
        <dbReference type="ChEBI" id="CHEBI:142355"/>
        <dbReference type="EC" id="2.4.2.1"/>
    </reaction>
</comment>
<dbReference type="GO" id="GO:0004731">
    <property type="term" value="F:purine-nucleoside phosphorylase activity"/>
    <property type="evidence" value="ECO:0007669"/>
    <property type="project" value="UniProtKB-UniRule"/>
</dbReference>
<keyword evidence="5" id="KW-1185">Reference proteome</keyword>
<dbReference type="SUPFAM" id="SSF51182">
    <property type="entry name" value="RmlC-like cupins"/>
    <property type="match status" value="1"/>
</dbReference>
<sequence length="108" mass="12353">MLAWLHKRTHRDVKMLKVNEYFDGNVKSIGFEQKGEKSTVGVMNVGDYQFNTAAPERMTVIKGALTIQLVDEDQWHTYHQGESFLVAGHSSFKLEVKTPTAYLCEFLD</sequence>
<dbReference type="PANTHER" id="PTHR36540">
    <property type="entry name" value="PYRIMIDINE/PURINE NUCLEOSIDE PHOSPHORYLASE"/>
    <property type="match status" value="1"/>
</dbReference>
<dbReference type="EC" id="2.4.2.1" evidence="3"/>
<dbReference type="Proteomes" id="UP000233467">
    <property type="component" value="Unassembled WGS sequence"/>
</dbReference>
<comment type="catalytic activity">
    <reaction evidence="3">
        <text>cytidine + phosphate = cytosine + alpha-D-ribose 1-phosphate</text>
        <dbReference type="Rhea" id="RHEA:52540"/>
        <dbReference type="ChEBI" id="CHEBI:16040"/>
        <dbReference type="ChEBI" id="CHEBI:17562"/>
        <dbReference type="ChEBI" id="CHEBI:43474"/>
        <dbReference type="ChEBI" id="CHEBI:57720"/>
        <dbReference type="EC" id="2.4.2.2"/>
    </reaction>
</comment>
<dbReference type="EC" id="2.4.2.2" evidence="3"/>
<dbReference type="InterPro" id="IPR014710">
    <property type="entry name" value="RmlC-like_jellyroll"/>
</dbReference>
<reference evidence="4 5" key="1">
    <citation type="journal article" date="2017" name="Front. Microbiol.">
        <title>Strong Genomic and Phenotypic Heterogeneity in the Aeromonas sobria Species Complex.</title>
        <authorList>
            <person name="Gauthier J."/>
            <person name="Vincent A.T."/>
            <person name="Charette S.J."/>
            <person name="Derome N."/>
        </authorList>
    </citation>
    <scope>NUCLEOTIDE SEQUENCE [LARGE SCALE GENOMIC DNA]</scope>
    <source>
        <strain evidence="4 5">TM18</strain>
    </source>
</reference>
<dbReference type="AlphaFoldDB" id="A0A2N3IYD5"/>
<proteinExistence type="inferred from homology"/>
<evidence type="ECO:0000313" key="5">
    <source>
        <dbReference type="Proteomes" id="UP000233467"/>
    </source>
</evidence>
<evidence type="ECO:0000313" key="4">
    <source>
        <dbReference type="EMBL" id="PKQ77813.1"/>
    </source>
</evidence>
<comment type="caution">
    <text evidence="4">The sequence shown here is derived from an EMBL/GenBank/DDBJ whole genome shotgun (WGS) entry which is preliminary data.</text>
</comment>
<comment type="catalytic activity">
    <reaction evidence="3">
        <text>xanthosine + phosphate = alpha-D-ribose 1-phosphate + xanthine</text>
        <dbReference type="Rhea" id="RHEA:27638"/>
        <dbReference type="ChEBI" id="CHEBI:17712"/>
        <dbReference type="ChEBI" id="CHEBI:18107"/>
        <dbReference type="ChEBI" id="CHEBI:43474"/>
        <dbReference type="ChEBI" id="CHEBI:57720"/>
        <dbReference type="EC" id="2.4.2.1"/>
    </reaction>
</comment>
<comment type="catalytic activity">
    <reaction evidence="3">
        <text>guanosine + phosphate = alpha-D-ribose 1-phosphate + guanine</text>
        <dbReference type="Rhea" id="RHEA:13233"/>
        <dbReference type="ChEBI" id="CHEBI:16235"/>
        <dbReference type="ChEBI" id="CHEBI:16750"/>
        <dbReference type="ChEBI" id="CHEBI:43474"/>
        <dbReference type="ChEBI" id="CHEBI:57720"/>
        <dbReference type="EC" id="2.4.2.1"/>
    </reaction>
</comment>
<dbReference type="GO" id="GO:0005829">
    <property type="term" value="C:cytosol"/>
    <property type="evidence" value="ECO:0007669"/>
    <property type="project" value="TreeGrafter"/>
</dbReference>
<comment type="catalytic activity">
    <reaction evidence="3">
        <text>adenosine + phosphate = alpha-D-ribose 1-phosphate + adenine</text>
        <dbReference type="Rhea" id="RHEA:27642"/>
        <dbReference type="ChEBI" id="CHEBI:16335"/>
        <dbReference type="ChEBI" id="CHEBI:16708"/>
        <dbReference type="ChEBI" id="CHEBI:43474"/>
        <dbReference type="ChEBI" id="CHEBI:57720"/>
        <dbReference type="EC" id="2.4.2.1"/>
    </reaction>
</comment>
<dbReference type="Gene3D" id="2.60.120.10">
    <property type="entry name" value="Jelly Rolls"/>
    <property type="match status" value="1"/>
</dbReference>
<dbReference type="Pfam" id="PF06865">
    <property type="entry name" value="Ppnp"/>
    <property type="match status" value="1"/>
</dbReference>
<protein>
    <recommendedName>
        <fullName evidence="3">Pyrimidine/purine nucleoside phosphorylase</fullName>
        <ecNumber evidence="3">2.4.2.1</ecNumber>
        <ecNumber evidence="3">2.4.2.2</ecNumber>
    </recommendedName>
    <alternativeName>
        <fullName evidence="3">Adenosine phosphorylase</fullName>
    </alternativeName>
    <alternativeName>
        <fullName evidence="3">Cytidine phosphorylase</fullName>
    </alternativeName>
    <alternativeName>
        <fullName evidence="3">Guanosine phosphorylase</fullName>
    </alternativeName>
    <alternativeName>
        <fullName evidence="3">Inosine phosphorylase</fullName>
    </alternativeName>
    <alternativeName>
        <fullName evidence="3">Thymidine phosphorylase</fullName>
    </alternativeName>
    <alternativeName>
        <fullName evidence="3">Uridine phosphorylase</fullName>
    </alternativeName>
    <alternativeName>
        <fullName evidence="3">Xanthosine phosphorylase</fullName>
    </alternativeName>
</protein>
<comment type="catalytic activity">
    <reaction evidence="3">
        <text>uridine + phosphate = alpha-D-ribose 1-phosphate + uracil</text>
        <dbReference type="Rhea" id="RHEA:24388"/>
        <dbReference type="ChEBI" id="CHEBI:16704"/>
        <dbReference type="ChEBI" id="CHEBI:17568"/>
        <dbReference type="ChEBI" id="CHEBI:43474"/>
        <dbReference type="ChEBI" id="CHEBI:57720"/>
        <dbReference type="EC" id="2.4.2.2"/>
    </reaction>
</comment>